<dbReference type="EMBL" id="BK016167">
    <property type="protein sequence ID" value="DAF99524.1"/>
    <property type="molecule type" value="Genomic_DNA"/>
</dbReference>
<evidence type="ECO:0000313" key="1">
    <source>
        <dbReference type="EMBL" id="DAF99524.1"/>
    </source>
</evidence>
<organism evidence="1">
    <name type="scientific">Siphoviridae sp. cthHz3</name>
    <dbReference type="NCBI Taxonomy" id="2825614"/>
    <lineage>
        <taxon>Viruses</taxon>
        <taxon>Duplodnaviria</taxon>
        <taxon>Heunggongvirae</taxon>
        <taxon>Uroviricota</taxon>
        <taxon>Caudoviricetes</taxon>
    </lineage>
</organism>
<protein>
    <submittedName>
        <fullName evidence="1">Uncharacterized protein</fullName>
    </submittedName>
</protein>
<sequence>MVRSFSLFCDKPICIVTAVWGFRRKRRKVFTFDKSIA</sequence>
<reference evidence="1" key="1">
    <citation type="journal article" date="2021" name="Proc. Natl. Acad. Sci. U.S.A.">
        <title>A Catalog of Tens of Thousands of Viruses from Human Metagenomes Reveals Hidden Associations with Chronic Diseases.</title>
        <authorList>
            <person name="Tisza M.J."/>
            <person name="Buck C.B."/>
        </authorList>
    </citation>
    <scope>NUCLEOTIDE SEQUENCE</scope>
    <source>
        <strain evidence="1">CthHz3</strain>
    </source>
</reference>
<accession>A0A8S5UYL2</accession>
<name>A0A8S5UYL2_9CAUD</name>
<proteinExistence type="predicted"/>